<keyword evidence="7 12" id="KW-0220">Diaminopimelate biosynthesis</keyword>
<dbReference type="InterPro" id="IPR005263">
    <property type="entry name" value="DapA"/>
</dbReference>
<keyword evidence="5 12" id="KW-0963">Cytoplasm</keyword>
<comment type="similarity">
    <text evidence="3 12 13">Belongs to the DapA family.</text>
</comment>
<evidence type="ECO:0000256" key="3">
    <source>
        <dbReference type="ARBA" id="ARBA00007592"/>
    </source>
</evidence>
<keyword evidence="9 12" id="KW-0456">Lyase</keyword>
<comment type="subcellular location">
    <subcellularLocation>
        <location evidence="12">Cytoplasm</location>
    </subcellularLocation>
</comment>
<evidence type="ECO:0000256" key="12">
    <source>
        <dbReference type="HAMAP-Rule" id="MF_00418"/>
    </source>
</evidence>
<dbReference type="Proteomes" id="UP000722121">
    <property type="component" value="Unassembled WGS sequence"/>
</dbReference>
<dbReference type="Gene3D" id="3.20.20.70">
    <property type="entry name" value="Aldolase class I"/>
    <property type="match status" value="1"/>
</dbReference>
<evidence type="ECO:0000256" key="7">
    <source>
        <dbReference type="ARBA" id="ARBA00022915"/>
    </source>
</evidence>
<dbReference type="InterPro" id="IPR020624">
    <property type="entry name" value="Schiff_base-form_aldolases_CS"/>
</dbReference>
<dbReference type="GO" id="GO:0008840">
    <property type="term" value="F:4-hydroxy-tetrahydrodipicolinate synthase activity"/>
    <property type="evidence" value="ECO:0007669"/>
    <property type="project" value="UniProtKB-EC"/>
</dbReference>
<feature type="site" description="Part of a proton relay during catalysis" evidence="12">
    <location>
        <position position="107"/>
    </location>
</feature>
<evidence type="ECO:0000313" key="15">
    <source>
        <dbReference type="Proteomes" id="UP000722121"/>
    </source>
</evidence>
<dbReference type="CDD" id="cd00950">
    <property type="entry name" value="DHDPS"/>
    <property type="match status" value="1"/>
</dbReference>
<dbReference type="PROSITE" id="PS00665">
    <property type="entry name" value="DHDPS_1"/>
    <property type="match status" value="1"/>
</dbReference>
<comment type="function">
    <text evidence="1 12">Catalyzes the condensation of (S)-aspartate-beta-semialdehyde [(S)-ASA] and pyruvate to 4-hydroxy-tetrahydrodipicolinate (HTPA).</text>
</comment>
<dbReference type="PRINTS" id="PR00146">
    <property type="entry name" value="DHPICSNTHASE"/>
</dbReference>
<dbReference type="PIRSF" id="PIRSF001365">
    <property type="entry name" value="DHDPS"/>
    <property type="match status" value="1"/>
</dbReference>
<evidence type="ECO:0000256" key="8">
    <source>
        <dbReference type="ARBA" id="ARBA00023154"/>
    </source>
</evidence>
<feature type="binding site" evidence="12">
    <location>
        <position position="45"/>
    </location>
    <ligand>
        <name>pyruvate</name>
        <dbReference type="ChEBI" id="CHEBI:15361"/>
    </ligand>
</feature>
<dbReference type="EMBL" id="JAFITR010000060">
    <property type="protein sequence ID" value="MBN4067069.1"/>
    <property type="molecule type" value="Genomic_DNA"/>
</dbReference>
<evidence type="ECO:0000256" key="11">
    <source>
        <dbReference type="ARBA" id="ARBA00047836"/>
    </source>
</evidence>
<protein>
    <recommendedName>
        <fullName evidence="4 12">4-hydroxy-tetrahydrodipicolinate synthase</fullName>
        <shortName evidence="12">HTPA synthase</shortName>
        <ecNumber evidence="4 12">4.3.3.7</ecNumber>
    </recommendedName>
</protein>
<comment type="catalytic activity">
    <reaction evidence="11 12">
        <text>L-aspartate 4-semialdehyde + pyruvate = (2S,4S)-4-hydroxy-2,3,4,5-tetrahydrodipicolinate + H2O + H(+)</text>
        <dbReference type="Rhea" id="RHEA:34171"/>
        <dbReference type="ChEBI" id="CHEBI:15361"/>
        <dbReference type="ChEBI" id="CHEBI:15377"/>
        <dbReference type="ChEBI" id="CHEBI:15378"/>
        <dbReference type="ChEBI" id="CHEBI:67139"/>
        <dbReference type="ChEBI" id="CHEBI:537519"/>
        <dbReference type="EC" id="4.3.3.7"/>
    </reaction>
</comment>
<keyword evidence="8 12" id="KW-0457">Lysine biosynthesis</keyword>
<dbReference type="HAMAP" id="MF_00418">
    <property type="entry name" value="DapA"/>
    <property type="match status" value="1"/>
</dbReference>
<sequence length="317" mass="34107">MGFEGAFTALVTPFRDKQLDLKGLEANVRRQVAGGISGVVVLGTTGEAPTMSDEEKELAIKTVVDSAAGEVTVIVGTGSYSTKKTVEDSLRAQKLGANALLVVTPYYNKPSQEGIFEHFSLLAESVKIPIIVYNHPGRCGQNIETATLHKIASLPYVSGVKDASGDINQVEDVLGLVKLDHPNFSVLSGDDGMTLPLMALGGQGVVSVASNLFPSAIVELVSAMHKGNWLSARNMHEQLLPFLRACALETNPVPIKEAMNLCNLPAGEVRLPLRRMSQKNLQKLVDILAESPFVKLASEQNRGRRVAVDKEVDLLLR</sequence>
<evidence type="ECO:0000256" key="5">
    <source>
        <dbReference type="ARBA" id="ARBA00022490"/>
    </source>
</evidence>
<reference evidence="14 15" key="1">
    <citation type="submission" date="2021-02" db="EMBL/GenBank/DDBJ databases">
        <title>Activity-based single-cell genomes from oceanic crustal fluid captures similar information to metagenomic and metatranscriptomic surveys with orders of magnitude less sampling.</title>
        <authorList>
            <person name="D'Angelo T.S."/>
            <person name="Orcutt B.N."/>
        </authorList>
    </citation>
    <scope>NUCLEOTIDE SEQUENCE [LARGE SCALE GENOMIC DNA]</scope>
    <source>
        <strain evidence="14">AH-315-G07</strain>
    </source>
</reference>
<evidence type="ECO:0000256" key="9">
    <source>
        <dbReference type="ARBA" id="ARBA00023239"/>
    </source>
</evidence>
<keyword evidence="10 12" id="KW-0704">Schiff base</keyword>
<comment type="pathway">
    <text evidence="2 12">Amino-acid biosynthesis; L-lysine biosynthesis via DAP pathway; (S)-tetrahydrodipicolinate from L-aspartate: step 3/4.</text>
</comment>
<evidence type="ECO:0000313" key="14">
    <source>
        <dbReference type="EMBL" id="MBN4067069.1"/>
    </source>
</evidence>
<feature type="active site" description="Schiff-base intermediate with substrate" evidence="12">
    <location>
        <position position="161"/>
    </location>
</feature>
<keyword evidence="15" id="KW-1185">Reference proteome</keyword>
<keyword evidence="6 12" id="KW-0028">Amino-acid biosynthesis</keyword>
<evidence type="ECO:0000256" key="2">
    <source>
        <dbReference type="ARBA" id="ARBA00005120"/>
    </source>
</evidence>
<comment type="caution">
    <text evidence="14">The sequence shown here is derived from an EMBL/GenBank/DDBJ whole genome shotgun (WGS) entry which is preliminary data.</text>
</comment>
<dbReference type="InterPro" id="IPR002220">
    <property type="entry name" value="DapA-like"/>
</dbReference>
<dbReference type="NCBIfam" id="TIGR00674">
    <property type="entry name" value="dapA"/>
    <property type="match status" value="1"/>
</dbReference>
<gene>
    <name evidence="12" type="primary">dapA</name>
    <name evidence="14" type="ORF">JYU14_03195</name>
</gene>
<name>A0ABS3ARB8_9BACT</name>
<evidence type="ECO:0000256" key="6">
    <source>
        <dbReference type="ARBA" id="ARBA00022605"/>
    </source>
</evidence>
<dbReference type="EC" id="4.3.3.7" evidence="4 12"/>
<dbReference type="InterPro" id="IPR013785">
    <property type="entry name" value="Aldolase_TIM"/>
</dbReference>
<evidence type="ECO:0000256" key="10">
    <source>
        <dbReference type="ARBA" id="ARBA00023270"/>
    </source>
</evidence>
<feature type="binding site" evidence="12">
    <location>
        <position position="206"/>
    </location>
    <ligand>
        <name>pyruvate</name>
        <dbReference type="ChEBI" id="CHEBI:15361"/>
    </ligand>
</feature>
<evidence type="ECO:0000256" key="1">
    <source>
        <dbReference type="ARBA" id="ARBA00003294"/>
    </source>
</evidence>
<comment type="caution">
    <text evidence="12">Was originally thought to be a dihydrodipicolinate synthase (DHDPS), catalyzing the condensation of (S)-aspartate-beta-semialdehyde [(S)-ASA] and pyruvate to dihydrodipicolinate (DHDP). However, it was shown in E.coli that the product of the enzymatic reaction is not dihydrodipicolinate but in fact (4S)-4-hydroxy-2,3,4,5-tetrahydro-(2S)-dipicolinic acid (HTPA), and that the consecutive dehydration reaction leading to DHDP is not spontaneous but catalyzed by DapB.</text>
</comment>
<feature type="active site" description="Proton donor/acceptor" evidence="12">
    <location>
        <position position="133"/>
    </location>
</feature>
<evidence type="ECO:0000256" key="4">
    <source>
        <dbReference type="ARBA" id="ARBA00012086"/>
    </source>
</evidence>
<accession>A0ABS3ARB8</accession>
<organism evidence="14 15">
    <name type="scientific">Simkania negevensis</name>
    <dbReference type="NCBI Taxonomy" id="83561"/>
    <lineage>
        <taxon>Bacteria</taxon>
        <taxon>Pseudomonadati</taxon>
        <taxon>Chlamydiota</taxon>
        <taxon>Chlamydiia</taxon>
        <taxon>Parachlamydiales</taxon>
        <taxon>Simkaniaceae</taxon>
        <taxon>Simkania</taxon>
    </lineage>
</organism>
<proteinExistence type="inferred from homology"/>
<dbReference type="Pfam" id="PF00701">
    <property type="entry name" value="DHDPS"/>
    <property type="match status" value="1"/>
</dbReference>
<dbReference type="SMART" id="SM01130">
    <property type="entry name" value="DHDPS"/>
    <property type="match status" value="1"/>
</dbReference>
<dbReference type="PANTHER" id="PTHR12128">
    <property type="entry name" value="DIHYDRODIPICOLINATE SYNTHASE"/>
    <property type="match status" value="1"/>
</dbReference>
<dbReference type="SUPFAM" id="SSF51569">
    <property type="entry name" value="Aldolase"/>
    <property type="match status" value="1"/>
</dbReference>
<feature type="site" description="Part of a proton relay during catalysis" evidence="12">
    <location>
        <position position="44"/>
    </location>
</feature>
<evidence type="ECO:0000256" key="13">
    <source>
        <dbReference type="PIRNR" id="PIRNR001365"/>
    </source>
</evidence>
<dbReference type="PANTHER" id="PTHR12128:SF66">
    <property type="entry name" value="4-HYDROXY-2-OXOGLUTARATE ALDOLASE, MITOCHONDRIAL"/>
    <property type="match status" value="1"/>
</dbReference>
<comment type="subunit">
    <text evidence="12">Homotetramer; dimer of dimers.</text>
</comment>